<accession>A0AAN8VZS4</accession>
<sequence>MQKRKYFSEKWWWVGFLVEFVLLCVSIVNASVYEYRGECFTPQSNSFFFNGGSKAFNARRVPEKDTSPSSRLKLCSMSSKGRGKCQATKDSKGGVIDLGFVKDLKRFNSVTFVRTKAAAHSVDEMQRNTGLVEAIIVEVKDRDRIRGSFWNSDLICCTKDLSKFSGCKTEEVIIRQN</sequence>
<comment type="caution">
    <text evidence="1">The sequence shown here is derived from an EMBL/GenBank/DDBJ whole genome shotgun (WGS) entry which is preliminary data.</text>
</comment>
<dbReference type="Proteomes" id="UP001370490">
    <property type="component" value="Unassembled WGS sequence"/>
</dbReference>
<name>A0AAN8VZS4_9MAGN</name>
<gene>
    <name evidence="1" type="ORF">RJ641_024461</name>
</gene>
<evidence type="ECO:0000313" key="1">
    <source>
        <dbReference type="EMBL" id="KAK6943359.1"/>
    </source>
</evidence>
<evidence type="ECO:0000313" key="2">
    <source>
        <dbReference type="Proteomes" id="UP001370490"/>
    </source>
</evidence>
<reference evidence="1 2" key="1">
    <citation type="submission" date="2023-12" db="EMBL/GenBank/DDBJ databases">
        <title>A high-quality genome assembly for Dillenia turbinata (Dilleniales).</title>
        <authorList>
            <person name="Chanderbali A."/>
        </authorList>
    </citation>
    <scope>NUCLEOTIDE SEQUENCE [LARGE SCALE GENOMIC DNA]</scope>
    <source>
        <strain evidence="1">LSX21</strain>
        <tissue evidence="1">Leaf</tissue>
    </source>
</reference>
<proteinExistence type="predicted"/>
<protein>
    <submittedName>
        <fullName evidence="1">Uncharacterized protein</fullName>
    </submittedName>
</protein>
<keyword evidence="2" id="KW-1185">Reference proteome</keyword>
<organism evidence="1 2">
    <name type="scientific">Dillenia turbinata</name>
    <dbReference type="NCBI Taxonomy" id="194707"/>
    <lineage>
        <taxon>Eukaryota</taxon>
        <taxon>Viridiplantae</taxon>
        <taxon>Streptophyta</taxon>
        <taxon>Embryophyta</taxon>
        <taxon>Tracheophyta</taxon>
        <taxon>Spermatophyta</taxon>
        <taxon>Magnoliopsida</taxon>
        <taxon>eudicotyledons</taxon>
        <taxon>Gunneridae</taxon>
        <taxon>Pentapetalae</taxon>
        <taxon>Dilleniales</taxon>
        <taxon>Dilleniaceae</taxon>
        <taxon>Dillenia</taxon>
    </lineage>
</organism>
<dbReference type="EMBL" id="JBAMMX010000003">
    <property type="protein sequence ID" value="KAK6943359.1"/>
    <property type="molecule type" value="Genomic_DNA"/>
</dbReference>
<dbReference type="AlphaFoldDB" id="A0AAN8VZS4"/>